<dbReference type="GeneID" id="63785974"/>
<dbReference type="PANTHER" id="PTHR12992">
    <property type="entry name" value="NUDIX HYDROLASE"/>
    <property type="match status" value="1"/>
</dbReference>
<comment type="cofactor">
    <cofactor evidence="2">
        <name>Mg(2+)</name>
        <dbReference type="ChEBI" id="CHEBI:18420"/>
    </cofactor>
</comment>
<keyword evidence="4 8" id="KW-0378">Hydrolase</keyword>
<reference evidence="8 9" key="1">
    <citation type="submission" date="2016-07" db="EMBL/GenBank/DDBJ databases">
        <title>Pervasive Adenine N6-methylation of Active Genes in Fungi.</title>
        <authorList>
            <consortium name="DOE Joint Genome Institute"/>
            <person name="Mondo S.J."/>
            <person name="Dannebaum R.O."/>
            <person name="Kuo R.C."/>
            <person name="Labutti K."/>
            <person name="Haridas S."/>
            <person name="Kuo A."/>
            <person name="Salamov A."/>
            <person name="Ahrendt S.R."/>
            <person name="Lipzen A."/>
            <person name="Sullivan W."/>
            <person name="Andreopoulos W.B."/>
            <person name="Clum A."/>
            <person name="Lindquist E."/>
            <person name="Daum C."/>
            <person name="Ramamoorthy G.K."/>
            <person name="Gryganskyi A."/>
            <person name="Culley D."/>
            <person name="Magnuson J.K."/>
            <person name="James T.Y."/>
            <person name="O'Malley M.A."/>
            <person name="Stajich J.E."/>
            <person name="Spatafora J.W."/>
            <person name="Visel A."/>
            <person name="Grigoriev I.V."/>
        </authorList>
    </citation>
    <scope>NUCLEOTIDE SEQUENCE [LARGE SCALE GENOMIC DNA]</scope>
    <source>
        <strain evidence="8 9">12-1054</strain>
    </source>
</reference>
<proteinExistence type="predicted"/>
<dbReference type="PROSITE" id="PS51462">
    <property type="entry name" value="NUDIX"/>
    <property type="match status" value="1"/>
</dbReference>
<dbReference type="CDD" id="cd03426">
    <property type="entry name" value="NUDIX_CoAse_Nudt7"/>
    <property type="match status" value="1"/>
</dbReference>
<evidence type="ECO:0000256" key="1">
    <source>
        <dbReference type="ARBA" id="ARBA00001936"/>
    </source>
</evidence>
<dbReference type="STRING" id="56484.A0A1Y2FDL0"/>
<dbReference type="Proteomes" id="UP000193685">
    <property type="component" value="Unassembled WGS sequence"/>
</dbReference>
<dbReference type="InterPro" id="IPR000086">
    <property type="entry name" value="NUDIX_hydrolase_dom"/>
</dbReference>
<dbReference type="EMBL" id="MCFI01000010">
    <property type="protein sequence ID" value="ORY82001.1"/>
    <property type="molecule type" value="Genomic_DNA"/>
</dbReference>
<evidence type="ECO:0000313" key="9">
    <source>
        <dbReference type="Proteomes" id="UP000193685"/>
    </source>
</evidence>
<dbReference type="OMA" id="HSFHFVD"/>
<dbReference type="InterPro" id="IPR015797">
    <property type="entry name" value="NUDIX_hydrolase-like_dom_sf"/>
</dbReference>
<comment type="caution">
    <text evidence="8">The sequence shown here is derived from an EMBL/GenBank/DDBJ whole genome shotgun (WGS) entry which is preliminary data.</text>
</comment>
<dbReference type="AlphaFoldDB" id="A0A1Y2FDL0"/>
<dbReference type="RefSeq" id="XP_040725135.1">
    <property type="nucleotide sequence ID" value="XM_040869375.1"/>
</dbReference>
<sequence length="265" mass="29858">MIEDMLARLARHASPPQVTAAVQNLPATKHASVLVLLYPSPTHADDLEVILTLRASHMRSHAGDVSFPGGRRDPGEHAWQCALREAHEEIGLSPDTPFRRITILPYYLAKNNLLVSPCVAFSPTNPHDRWTPVPNLDEVAEIFNIRLSQILQGEGYDGRWLDWHDSRWKLHKFQLHGRHDEVEAPEPKIVWGLTARILVDVARLAYGKNPTVYDFADELGDSDRIERAVRGGHFDDAPRKVRAKTANKSGDTEDTVRRKIQRGAL</sequence>
<evidence type="ECO:0000256" key="5">
    <source>
        <dbReference type="ARBA" id="ARBA00022842"/>
    </source>
</evidence>
<dbReference type="OrthoDB" id="206213at2759"/>
<comment type="cofactor">
    <cofactor evidence="1">
        <name>Mn(2+)</name>
        <dbReference type="ChEBI" id="CHEBI:29035"/>
    </cofactor>
</comment>
<protein>
    <submittedName>
        <fullName evidence="8">NUDIX hydrolase domain-like protein</fullName>
    </submittedName>
</protein>
<keyword evidence="6" id="KW-0464">Manganese</keyword>
<keyword evidence="5" id="KW-0460">Magnesium</keyword>
<evidence type="ECO:0000259" key="7">
    <source>
        <dbReference type="PROSITE" id="PS51462"/>
    </source>
</evidence>
<dbReference type="PROSITE" id="PS00893">
    <property type="entry name" value="NUDIX_BOX"/>
    <property type="match status" value="1"/>
</dbReference>
<dbReference type="InterPro" id="IPR045121">
    <property type="entry name" value="CoAse"/>
</dbReference>
<dbReference type="PANTHER" id="PTHR12992:SF24">
    <property type="entry name" value="PEROXISOMAL COENZYME A DIPHOSPHATASE NUDT7"/>
    <property type="match status" value="1"/>
</dbReference>
<evidence type="ECO:0000256" key="3">
    <source>
        <dbReference type="ARBA" id="ARBA00022723"/>
    </source>
</evidence>
<dbReference type="GO" id="GO:0015938">
    <property type="term" value="P:coenzyme A catabolic process"/>
    <property type="evidence" value="ECO:0007669"/>
    <property type="project" value="TreeGrafter"/>
</dbReference>
<keyword evidence="3" id="KW-0479">Metal-binding</keyword>
<gene>
    <name evidence="8" type="ORF">BCR37DRAFT_379918</name>
</gene>
<dbReference type="InterPro" id="IPR020084">
    <property type="entry name" value="NUDIX_hydrolase_CS"/>
</dbReference>
<evidence type="ECO:0000313" key="8">
    <source>
        <dbReference type="EMBL" id="ORY82001.1"/>
    </source>
</evidence>
<organism evidence="8 9">
    <name type="scientific">Protomyces lactucae-debilis</name>
    <dbReference type="NCBI Taxonomy" id="2754530"/>
    <lineage>
        <taxon>Eukaryota</taxon>
        <taxon>Fungi</taxon>
        <taxon>Dikarya</taxon>
        <taxon>Ascomycota</taxon>
        <taxon>Taphrinomycotina</taxon>
        <taxon>Taphrinomycetes</taxon>
        <taxon>Taphrinales</taxon>
        <taxon>Protomycetaceae</taxon>
        <taxon>Protomyces</taxon>
    </lineage>
</organism>
<feature type="domain" description="Nudix hydrolase" evidence="7">
    <location>
        <begin position="28"/>
        <end position="171"/>
    </location>
</feature>
<dbReference type="GO" id="GO:0010945">
    <property type="term" value="F:coenzyme A diphosphatase activity"/>
    <property type="evidence" value="ECO:0007669"/>
    <property type="project" value="InterPro"/>
</dbReference>
<evidence type="ECO:0000256" key="4">
    <source>
        <dbReference type="ARBA" id="ARBA00022801"/>
    </source>
</evidence>
<dbReference type="GO" id="GO:0046872">
    <property type="term" value="F:metal ion binding"/>
    <property type="evidence" value="ECO:0007669"/>
    <property type="project" value="UniProtKB-KW"/>
</dbReference>
<dbReference type="Pfam" id="PF00293">
    <property type="entry name" value="NUDIX"/>
    <property type="match status" value="1"/>
</dbReference>
<dbReference type="Gene3D" id="3.90.79.10">
    <property type="entry name" value="Nucleoside Triphosphate Pyrophosphohydrolase"/>
    <property type="match status" value="1"/>
</dbReference>
<name>A0A1Y2FDL0_PROLT</name>
<keyword evidence="9" id="KW-1185">Reference proteome</keyword>
<accession>A0A1Y2FDL0</accession>
<dbReference type="SUPFAM" id="SSF55811">
    <property type="entry name" value="Nudix"/>
    <property type="match status" value="1"/>
</dbReference>
<evidence type="ECO:0000256" key="6">
    <source>
        <dbReference type="ARBA" id="ARBA00023211"/>
    </source>
</evidence>
<evidence type="ECO:0000256" key="2">
    <source>
        <dbReference type="ARBA" id="ARBA00001946"/>
    </source>
</evidence>